<evidence type="ECO:0000313" key="2">
    <source>
        <dbReference type="Proteomes" id="UP000054387"/>
    </source>
</evidence>
<dbReference type="OrthoDB" id="269729at2157"/>
<dbReference type="AlphaFoldDB" id="A0A0W1R4S7"/>
<protein>
    <recommendedName>
        <fullName evidence="3">CHAT domain-containing protein</fullName>
    </recommendedName>
</protein>
<dbReference type="EMBL" id="LOPU01000031">
    <property type="protein sequence ID" value="KTG08298.1"/>
    <property type="molecule type" value="Genomic_DNA"/>
</dbReference>
<accession>A0A0W1R4S7</accession>
<sequence>MISVESTEQGIKAVDSSKTSIDVVTEGWTESADGPTMPRDHDLRISGRTTRLQFPPVFLVAETDEGHSFELASEVGPIELPADEYVVRVDANMLVYVAFSGPARLEKPNYEASVLSFPEPTTVTLGFRSRTQKPAETVVVPRTIEGVATALSQFPSGHRTTTADRSYPTMRDHPPRLEFGESVSIPDVVAERREETEIELRLPPDLEYLFPASSLAHYLGANVSVESGATPRIESAGRVHELPSLPSFQYETAALLRRTFLLDCLVRNAGPHGTDLAELDLLSEFALDTDALYAAPVSHRLNTYLDVPFERISDELPEWHLSMYVEPTMSHAKTLPYLLQNVPNIFLPESTPLDGGERLSRSLDDFYRGVKSSEREAVAVDLTNPKLGPGRTHGWLAGSVPIDVFKSVPEAYENRFDFLDRAGNSISVVAILNDRGMDDEYAEAARIYRERAEELDIDIKVREHLSVDELAEVFETPHDFVHYIGHCDRAGLRCPDGNLSASSLAESNAQTFFLNACGSFHEGIGLVKKGSVTGAVTFNRVVDSQAAKVGTMFARLLVHGFCFERAMQMARRRIMTGKDYAVVGDGTHVLAQSENYVSSDVELTQLDTDRFELNYDVRSPWINGGYFQTHVTSNDTSRLYGSAGTYELQREALCDFLDFANTPIVYDGDIHWSDELANVLRE</sequence>
<evidence type="ECO:0008006" key="3">
    <source>
        <dbReference type="Google" id="ProtNLM"/>
    </source>
</evidence>
<evidence type="ECO:0000313" key="1">
    <source>
        <dbReference type="EMBL" id="KTG08298.1"/>
    </source>
</evidence>
<gene>
    <name evidence="1" type="ORF">AUR64_18845</name>
</gene>
<dbReference type="STRING" id="1514971.AUR64_18845"/>
<dbReference type="Proteomes" id="UP000054387">
    <property type="component" value="Unassembled WGS sequence"/>
</dbReference>
<proteinExistence type="predicted"/>
<dbReference type="RefSeq" id="WP_058583018.1">
    <property type="nucleotide sequence ID" value="NZ_LOPU01000031.1"/>
</dbReference>
<keyword evidence="2" id="KW-1185">Reference proteome</keyword>
<reference evidence="1 2" key="1">
    <citation type="submission" date="2015-12" db="EMBL/GenBank/DDBJ databases">
        <title>Haloprofundus marisrubri gen. nov., sp. nov., an extremely halophilic archaeon isolated from the Discovery deep brine-seawater interface in the Red Sea.</title>
        <authorList>
            <person name="Zhang G."/>
            <person name="Stingl U."/>
            <person name="Rashid M."/>
        </authorList>
    </citation>
    <scope>NUCLEOTIDE SEQUENCE [LARGE SCALE GENOMIC DNA]</scope>
    <source>
        <strain evidence="1 2">SB9</strain>
    </source>
</reference>
<name>A0A0W1R4S7_9EURY</name>
<organism evidence="1 2">
    <name type="scientific">Haloprofundus marisrubri</name>
    <dbReference type="NCBI Taxonomy" id="1514971"/>
    <lineage>
        <taxon>Archaea</taxon>
        <taxon>Methanobacteriati</taxon>
        <taxon>Methanobacteriota</taxon>
        <taxon>Stenosarchaea group</taxon>
        <taxon>Halobacteria</taxon>
        <taxon>Halobacteriales</taxon>
        <taxon>Haloferacaceae</taxon>
        <taxon>Haloprofundus</taxon>
    </lineage>
</organism>
<comment type="caution">
    <text evidence="1">The sequence shown here is derived from an EMBL/GenBank/DDBJ whole genome shotgun (WGS) entry which is preliminary data.</text>
</comment>